<proteinExistence type="predicted"/>
<dbReference type="AlphaFoldDB" id="K6Q3Y0"/>
<dbReference type="PANTHER" id="PTHR30545">
    <property type="entry name" value="SUGAR FERMENTATION STIMULATION PROTEIN A"/>
    <property type="match status" value="1"/>
</dbReference>
<dbReference type="InterPro" id="IPR040452">
    <property type="entry name" value="SfsA_C"/>
</dbReference>
<reference evidence="3" key="1">
    <citation type="submission" date="2010-10" db="EMBL/GenBank/DDBJ databases">
        <authorList>
            <consortium name="US DOE Joint Genome Institute (JGI-PGF)"/>
            <person name="Lucas S."/>
            <person name="Copeland A."/>
            <person name="Lapidus A."/>
            <person name="Bruce D."/>
            <person name="Goodwin L."/>
            <person name="Pitluck S."/>
            <person name="Kyrpides N."/>
            <person name="Mavromatis K."/>
            <person name="Detter J.C."/>
            <person name="Han C."/>
            <person name="Land M."/>
            <person name="Hauser L."/>
            <person name="Markowitz V."/>
            <person name="Cheng J.-F."/>
            <person name="Hugenholtz P."/>
            <person name="Woyke T."/>
            <person name="Wu D."/>
            <person name="Pukall R."/>
            <person name="Wahrenburg C."/>
            <person name="Brambilla E."/>
            <person name="Klenk H.-P."/>
            <person name="Eisen J.A."/>
        </authorList>
    </citation>
    <scope>NUCLEOTIDE SEQUENCE [LARGE SCALE GENOMIC DNA]</scope>
    <source>
        <strain evidence="3">DSM 13965</strain>
    </source>
</reference>
<dbReference type="PANTHER" id="PTHR30545:SF2">
    <property type="entry name" value="SUGAR FERMENTATION STIMULATION PROTEIN A"/>
    <property type="match status" value="1"/>
</dbReference>
<evidence type="ECO:0000313" key="3">
    <source>
        <dbReference type="EMBL" id="EKP95824.1"/>
    </source>
</evidence>
<evidence type="ECO:0000313" key="4">
    <source>
        <dbReference type="Proteomes" id="UP000005710"/>
    </source>
</evidence>
<accession>K6Q3Y0</accession>
<feature type="region of interest" description="Disordered" evidence="1">
    <location>
        <begin position="111"/>
        <end position="166"/>
    </location>
</feature>
<protein>
    <submittedName>
        <fullName evidence="3">Sugar fermentation stimulation protein</fullName>
    </submittedName>
</protein>
<dbReference type="InterPro" id="IPR005224">
    <property type="entry name" value="SfsA"/>
</dbReference>
<gene>
    <name evidence="3" type="ORF">ThesuDRAFT_01584</name>
</gene>
<feature type="region of interest" description="Disordered" evidence="1">
    <location>
        <begin position="32"/>
        <end position="63"/>
    </location>
</feature>
<reference evidence="3" key="2">
    <citation type="submission" date="2012-10" db="EMBL/GenBank/DDBJ databases">
        <title>Improved high-quality draft of Thermaerobacter subterraneus C21, DSM 13965.</title>
        <authorList>
            <consortium name="DOE Joint Genome Institute"/>
            <person name="Eisen J."/>
            <person name="Huntemann M."/>
            <person name="Wei C.-L."/>
            <person name="Han J."/>
            <person name="Detter J.C."/>
            <person name="Han C."/>
            <person name="Tapia R."/>
            <person name="Chen A."/>
            <person name="Kyrpides N."/>
            <person name="Mavromatis K."/>
            <person name="Markowitz V."/>
            <person name="Szeto E."/>
            <person name="Ivanova N."/>
            <person name="Mikhailova N."/>
            <person name="Ovchinnikova G."/>
            <person name="Pagani I."/>
            <person name="Pati A."/>
            <person name="Goodwin L."/>
            <person name="Nordberg H.P."/>
            <person name="Cantor M.N."/>
            <person name="Hua S.X."/>
            <person name="Woyke T."/>
            <person name="Eisen J."/>
            <person name="Klenk H.-P."/>
        </authorList>
    </citation>
    <scope>NUCLEOTIDE SEQUENCE [LARGE SCALE GENOMIC DNA]</scope>
    <source>
        <strain evidence="3">DSM 13965</strain>
    </source>
</reference>
<dbReference type="NCBIfam" id="TIGR00230">
    <property type="entry name" value="sfsA"/>
    <property type="match status" value="1"/>
</dbReference>
<evidence type="ECO:0000256" key="1">
    <source>
        <dbReference type="SAM" id="MobiDB-lite"/>
    </source>
</evidence>
<name>K6Q3Y0_9FIRM</name>
<dbReference type="CDD" id="cd22359">
    <property type="entry name" value="SfsA-like_bacterial"/>
    <property type="match status" value="1"/>
</dbReference>
<dbReference type="HOGENOM" id="CLU_052299_1_0_9"/>
<evidence type="ECO:0000259" key="2">
    <source>
        <dbReference type="Pfam" id="PF03749"/>
    </source>
</evidence>
<dbReference type="EMBL" id="AENY02000002">
    <property type="protein sequence ID" value="EKP95824.1"/>
    <property type="molecule type" value="Genomic_DNA"/>
</dbReference>
<feature type="compositionally biased region" description="Low complexity" evidence="1">
    <location>
        <begin position="154"/>
        <end position="164"/>
    </location>
</feature>
<dbReference type="Pfam" id="PF03749">
    <property type="entry name" value="SfsA"/>
    <property type="match status" value="1"/>
</dbReference>
<dbReference type="eggNOG" id="COG1489">
    <property type="taxonomic scope" value="Bacteria"/>
</dbReference>
<sequence length="340" mass="35262">MSGPVNVALPWPSPLVPVIILRRLNRFAVEAVPASPGTSGPAGGRAGTDQPRGRPCGPGHAAGRTVAAAVGGAGDGAAGKVLRLHLPNSGRMAELLVPGTPGLAWIPAAAPQPEQQAGGTPAASRRQARAPLGPPQPLPGPAAAAVRQPPPPSGTAGRAGSAAEGGRRTAGDLLLVSFNGRWVSVDARMPNRLFAAALDRRALLPFAAYRRWQTEVPWGAGRLDFRLEGAGEPLRPCLVETKSCNLVEDGTALFPDAPTARGARHLEELAQAVRQGWRAAVVWFVQRDDAARLAPHRRADPHFAAALARARAAGVEAYAYRCRVSPAGISLLGPIPVVPE</sequence>
<feature type="compositionally biased region" description="Low complexity" evidence="1">
    <location>
        <begin position="111"/>
        <end position="123"/>
    </location>
</feature>
<comment type="caution">
    <text evidence="3">The sequence shown here is derived from an EMBL/GenBank/DDBJ whole genome shotgun (WGS) entry which is preliminary data.</text>
</comment>
<dbReference type="Proteomes" id="UP000005710">
    <property type="component" value="Unassembled WGS sequence"/>
</dbReference>
<dbReference type="STRING" id="867903.ThesuDRAFT_01584"/>
<feature type="domain" description="Sugar fermentation stimulation protein C-terminal" evidence="2">
    <location>
        <begin position="189"/>
        <end position="327"/>
    </location>
</feature>
<keyword evidence="4" id="KW-1185">Reference proteome</keyword>
<dbReference type="Gene3D" id="3.40.1350.60">
    <property type="match status" value="1"/>
</dbReference>
<dbReference type="Gene3D" id="2.40.50.580">
    <property type="match status" value="1"/>
</dbReference>
<organism evidence="3 4">
    <name type="scientific">Thermaerobacter subterraneus DSM 13965</name>
    <dbReference type="NCBI Taxonomy" id="867903"/>
    <lineage>
        <taxon>Bacteria</taxon>
        <taxon>Bacillati</taxon>
        <taxon>Bacillota</taxon>
        <taxon>Clostridia</taxon>
        <taxon>Eubacteriales</taxon>
        <taxon>Clostridiales Family XVII. Incertae Sedis</taxon>
        <taxon>Thermaerobacter</taxon>
    </lineage>
</organism>
<dbReference type="GO" id="GO:0003677">
    <property type="term" value="F:DNA binding"/>
    <property type="evidence" value="ECO:0007669"/>
    <property type="project" value="InterPro"/>
</dbReference>